<accession>A0A9P4QTW9</accession>
<dbReference type="EMBL" id="ML996156">
    <property type="protein sequence ID" value="KAF2733803.1"/>
    <property type="molecule type" value="Genomic_DNA"/>
</dbReference>
<sequence length="149" mass="16306">MAEARLYASAKWHQGRLADSGCCCSRAGRTVARSPAVCLRGRHLGRLRWQLDPHTSDHNRGSEAEALFSCGAELARDRFAARKGCSLTALNPPTTATMAIQTMAPNLIYPKPSTVPSSYLSYYASTIPSLSMDWDPACEAHVDNHTREI</sequence>
<keyword evidence="2" id="KW-1185">Reference proteome</keyword>
<evidence type="ECO:0000313" key="1">
    <source>
        <dbReference type="EMBL" id="KAF2733803.1"/>
    </source>
</evidence>
<organism evidence="1 2">
    <name type="scientific">Polyplosphaeria fusca</name>
    <dbReference type="NCBI Taxonomy" id="682080"/>
    <lineage>
        <taxon>Eukaryota</taxon>
        <taxon>Fungi</taxon>
        <taxon>Dikarya</taxon>
        <taxon>Ascomycota</taxon>
        <taxon>Pezizomycotina</taxon>
        <taxon>Dothideomycetes</taxon>
        <taxon>Pleosporomycetidae</taxon>
        <taxon>Pleosporales</taxon>
        <taxon>Tetraplosphaeriaceae</taxon>
        <taxon>Polyplosphaeria</taxon>
    </lineage>
</organism>
<proteinExistence type="predicted"/>
<name>A0A9P4QTW9_9PLEO</name>
<reference evidence="1" key="1">
    <citation type="journal article" date="2020" name="Stud. Mycol.">
        <title>101 Dothideomycetes genomes: a test case for predicting lifestyles and emergence of pathogens.</title>
        <authorList>
            <person name="Haridas S."/>
            <person name="Albert R."/>
            <person name="Binder M."/>
            <person name="Bloem J."/>
            <person name="Labutti K."/>
            <person name="Salamov A."/>
            <person name="Andreopoulos B."/>
            <person name="Baker S."/>
            <person name="Barry K."/>
            <person name="Bills G."/>
            <person name="Bluhm B."/>
            <person name="Cannon C."/>
            <person name="Castanera R."/>
            <person name="Culley D."/>
            <person name="Daum C."/>
            <person name="Ezra D."/>
            <person name="Gonzalez J."/>
            <person name="Henrissat B."/>
            <person name="Kuo A."/>
            <person name="Liang C."/>
            <person name="Lipzen A."/>
            <person name="Lutzoni F."/>
            <person name="Magnuson J."/>
            <person name="Mondo S."/>
            <person name="Nolan M."/>
            <person name="Ohm R."/>
            <person name="Pangilinan J."/>
            <person name="Park H.-J."/>
            <person name="Ramirez L."/>
            <person name="Alfaro M."/>
            <person name="Sun H."/>
            <person name="Tritt A."/>
            <person name="Yoshinaga Y."/>
            <person name="Zwiers L.-H."/>
            <person name="Turgeon B."/>
            <person name="Goodwin S."/>
            <person name="Spatafora J."/>
            <person name="Crous P."/>
            <person name="Grigoriev I."/>
        </authorList>
    </citation>
    <scope>NUCLEOTIDE SEQUENCE</scope>
    <source>
        <strain evidence="1">CBS 125425</strain>
    </source>
</reference>
<dbReference type="AlphaFoldDB" id="A0A9P4QTW9"/>
<gene>
    <name evidence="1" type="ORF">EJ04DRAFT_524212</name>
</gene>
<evidence type="ECO:0000313" key="2">
    <source>
        <dbReference type="Proteomes" id="UP000799444"/>
    </source>
</evidence>
<comment type="caution">
    <text evidence="1">The sequence shown here is derived from an EMBL/GenBank/DDBJ whole genome shotgun (WGS) entry which is preliminary data.</text>
</comment>
<protein>
    <submittedName>
        <fullName evidence="1">Uncharacterized protein</fullName>
    </submittedName>
</protein>
<dbReference type="Proteomes" id="UP000799444">
    <property type="component" value="Unassembled WGS sequence"/>
</dbReference>